<keyword evidence="11 14" id="KW-0472">Membrane</keyword>
<keyword evidence="7" id="KW-0999">Mitochondrion inner membrane</keyword>
<keyword evidence="16" id="KW-1185">Reference proteome</keyword>
<evidence type="ECO:0000256" key="8">
    <source>
        <dbReference type="ARBA" id="ARBA00022982"/>
    </source>
</evidence>
<comment type="caution">
    <text evidence="15">The sequence shown here is derived from an EMBL/GenBank/DDBJ whole genome shotgun (WGS) entry which is preliminary data.</text>
</comment>
<evidence type="ECO:0000256" key="2">
    <source>
        <dbReference type="ARBA" id="ARBA00007260"/>
    </source>
</evidence>
<keyword evidence="8" id="KW-0249">Electron transport</keyword>
<evidence type="ECO:0000256" key="4">
    <source>
        <dbReference type="ARBA" id="ARBA00022448"/>
    </source>
</evidence>
<dbReference type="EMBL" id="JAEAOA010002270">
    <property type="protein sequence ID" value="KAK3610815.1"/>
    <property type="molecule type" value="Genomic_DNA"/>
</dbReference>
<evidence type="ECO:0000256" key="13">
    <source>
        <dbReference type="ARBA" id="ARBA00030987"/>
    </source>
</evidence>
<evidence type="ECO:0000256" key="11">
    <source>
        <dbReference type="ARBA" id="ARBA00023136"/>
    </source>
</evidence>
<protein>
    <recommendedName>
        <fullName evidence="3">NADH dehydrogenase [ubiquinone] 1 beta subcomplex subunit 4</fullName>
    </recommendedName>
    <alternativeName>
        <fullName evidence="12">Complex I-B15</fullName>
    </alternativeName>
    <alternativeName>
        <fullName evidence="13">NADH-ubiquinone oxidoreductase B15 subunit</fullName>
    </alternativeName>
</protein>
<dbReference type="PANTHER" id="PTHR15469">
    <property type="entry name" value="NADH-UBIQUINONE OXIDOREDUCTASE B15 SUBUNIT"/>
    <property type="match status" value="1"/>
</dbReference>
<accession>A0AAE0WEV8</accession>
<evidence type="ECO:0000256" key="14">
    <source>
        <dbReference type="SAM" id="Phobius"/>
    </source>
</evidence>
<reference evidence="15" key="3">
    <citation type="submission" date="2023-05" db="EMBL/GenBank/DDBJ databases">
        <authorList>
            <person name="Smith C.H."/>
        </authorList>
    </citation>
    <scope>NUCLEOTIDE SEQUENCE</scope>
    <source>
        <strain evidence="15">CHS0354</strain>
        <tissue evidence="15">Mantle</tissue>
    </source>
</reference>
<evidence type="ECO:0000256" key="1">
    <source>
        <dbReference type="ARBA" id="ARBA00004434"/>
    </source>
</evidence>
<evidence type="ECO:0000313" key="15">
    <source>
        <dbReference type="EMBL" id="KAK3610815.1"/>
    </source>
</evidence>
<dbReference type="Proteomes" id="UP001195483">
    <property type="component" value="Unassembled WGS sequence"/>
</dbReference>
<sequence length="127" mass="14972">MSEQKRSITWDPWKTFDISPAEKEAIAFRAQKRQVLKAEWQKKVTDPFAGGEGGHVFDPMVQRFNSMKATAFDHFKITPKTTWIGAYLFFIPLAGLIYVVHTSRMEKERKYRSGEIPYEKRTFRFVY</sequence>
<keyword evidence="6 14" id="KW-0812">Transmembrane</keyword>
<name>A0AAE0WEV8_9BIVA</name>
<evidence type="ECO:0000313" key="16">
    <source>
        <dbReference type="Proteomes" id="UP001195483"/>
    </source>
</evidence>
<organism evidence="15 16">
    <name type="scientific">Potamilus streckersoni</name>
    <dbReference type="NCBI Taxonomy" id="2493646"/>
    <lineage>
        <taxon>Eukaryota</taxon>
        <taxon>Metazoa</taxon>
        <taxon>Spiralia</taxon>
        <taxon>Lophotrochozoa</taxon>
        <taxon>Mollusca</taxon>
        <taxon>Bivalvia</taxon>
        <taxon>Autobranchia</taxon>
        <taxon>Heteroconchia</taxon>
        <taxon>Palaeoheterodonta</taxon>
        <taxon>Unionida</taxon>
        <taxon>Unionoidea</taxon>
        <taxon>Unionidae</taxon>
        <taxon>Ambleminae</taxon>
        <taxon>Lampsilini</taxon>
        <taxon>Potamilus</taxon>
    </lineage>
</organism>
<comment type="subcellular location">
    <subcellularLocation>
        <location evidence="1">Mitochondrion inner membrane</location>
        <topology evidence="1">Single-pass membrane protein</topology>
    </subcellularLocation>
</comment>
<keyword evidence="10" id="KW-0496">Mitochondrion</keyword>
<evidence type="ECO:0000256" key="5">
    <source>
        <dbReference type="ARBA" id="ARBA00022660"/>
    </source>
</evidence>
<dbReference type="AlphaFoldDB" id="A0AAE0WEV8"/>
<dbReference type="Pfam" id="PF07225">
    <property type="entry name" value="NDUF_B4"/>
    <property type="match status" value="1"/>
</dbReference>
<evidence type="ECO:0000256" key="3">
    <source>
        <dbReference type="ARBA" id="ARBA00018681"/>
    </source>
</evidence>
<keyword evidence="5" id="KW-0679">Respiratory chain</keyword>
<evidence type="ECO:0000256" key="12">
    <source>
        <dbReference type="ARBA" id="ARBA00030212"/>
    </source>
</evidence>
<keyword evidence="9 14" id="KW-1133">Transmembrane helix</keyword>
<dbReference type="InterPro" id="IPR009866">
    <property type="entry name" value="NADH_UbQ_OxRdtase_NDUFB4_su"/>
</dbReference>
<dbReference type="PANTHER" id="PTHR15469:SF0">
    <property type="entry name" value="NADH DEHYDROGENASE [UBIQUINONE] 1 BETA SUBCOMPLEX SUBUNIT 4"/>
    <property type="match status" value="1"/>
</dbReference>
<comment type="similarity">
    <text evidence="2">Belongs to the complex I NDUFB4 subunit family.</text>
</comment>
<evidence type="ECO:0000256" key="10">
    <source>
        <dbReference type="ARBA" id="ARBA00023128"/>
    </source>
</evidence>
<dbReference type="GO" id="GO:0005743">
    <property type="term" value="C:mitochondrial inner membrane"/>
    <property type="evidence" value="ECO:0007669"/>
    <property type="project" value="UniProtKB-SubCell"/>
</dbReference>
<evidence type="ECO:0000256" key="9">
    <source>
        <dbReference type="ARBA" id="ARBA00022989"/>
    </source>
</evidence>
<reference evidence="15" key="2">
    <citation type="journal article" date="2021" name="Genome Biol. Evol.">
        <title>Developing a high-quality reference genome for a parasitic bivalve with doubly uniparental inheritance (Bivalvia: Unionida).</title>
        <authorList>
            <person name="Smith C.H."/>
        </authorList>
    </citation>
    <scope>NUCLEOTIDE SEQUENCE</scope>
    <source>
        <strain evidence="15">CHS0354</strain>
        <tissue evidence="15">Mantle</tissue>
    </source>
</reference>
<gene>
    <name evidence="15" type="ORF">CHS0354_038994</name>
</gene>
<reference evidence="15" key="1">
    <citation type="journal article" date="2021" name="Genome Biol. Evol.">
        <title>A High-Quality Reference Genome for a Parasitic Bivalve with Doubly Uniparental Inheritance (Bivalvia: Unionida).</title>
        <authorList>
            <person name="Smith C.H."/>
        </authorList>
    </citation>
    <scope>NUCLEOTIDE SEQUENCE</scope>
    <source>
        <strain evidence="15">CHS0354</strain>
    </source>
</reference>
<feature type="transmembrane region" description="Helical" evidence="14">
    <location>
        <begin position="82"/>
        <end position="100"/>
    </location>
</feature>
<keyword evidence="4" id="KW-0813">Transport</keyword>
<proteinExistence type="inferred from homology"/>
<evidence type="ECO:0000256" key="7">
    <source>
        <dbReference type="ARBA" id="ARBA00022792"/>
    </source>
</evidence>
<evidence type="ECO:0000256" key="6">
    <source>
        <dbReference type="ARBA" id="ARBA00022692"/>
    </source>
</evidence>